<comment type="caution">
    <text evidence="1">The sequence shown here is derived from an EMBL/GenBank/DDBJ whole genome shotgun (WGS) entry which is preliminary data.</text>
</comment>
<dbReference type="Proteomes" id="UP001231649">
    <property type="component" value="Chromosome 32"/>
</dbReference>
<gene>
    <name evidence="1" type="ORF">PYW08_013084</name>
</gene>
<protein>
    <submittedName>
        <fullName evidence="1">Uncharacterized protein</fullName>
    </submittedName>
</protein>
<accession>A0ACC2PZ36</accession>
<sequence>MPSCVLRRCKNYGSKKNKSVGVSYHTFPSDVYIKHKWISIVQAERSEYNWIPTKSSTICSEHFKNEDKYTTSKGYLRLKKTAVPVMAPDNDDVPQFRSPTSLDHIDISDMDSVFDTPRKAKLRTRVRKLFVEKKMLQKKNNALKIQNSRLKKKNNKHEKHFKGFEKKKYLTEQQFSDVNLKAEPLNLFNRILQIKKSKKNFRKKYPAALRKFALTLNYYSSAAYKYVRRVFHTALPHPRVLAKWYQNSSMLPGFTKQAFDILKQKSNLSRKKIICGLIVDEMALRHQTQWTGKNTEGLVNYGSGPSENKEIATEAFVFILVCLSENWKIPVAYFFVKGLSSETRATLIMDCLRHCHAAGVDVVSLTFDGGAANLSTAAVLGCKLSVIDNLKTTFKHPETNKEVALFLDPCHMIKLVRNTFEAKSVIFNNENKEIRWQLLKNLNKLQTNQGLNFANRLTQRHLNFRNEIMKVKLATQLLSRSVANALQVCEETLRSSNFKDSGPTKDFIILFNDLFDIFNSRARDKFGFKKPVSSGNAKEIFAFLEKAKKYILELRIYNKNRITRRGHVFMKITKKKLVQCKSKTGFLGFLICIESLKYLYASLVQDEERLSYISTYRLSQDHIEIMFGDIRRHGGYNNNPNTIQFKGIYKKMFNHLELRSAFTGNCIPVEYFPILNCSSAVKNINNTCNGRVLDENLVMDELMNLESDKKSEENVSIMTDLLNNDRCSCNVEQIIGYISGWVSRKLCGSLKCEYCRSSLFTNEKLWFHKLVTLKDMGGLCFASHDVFLVCLKSEDTLKKFIIENGPYFRNSHDFKRLQYNILKHFLQSNVFDILSEHSMNQTPILNHRLQLIRAIIQKYLNVRLHHEHKNNPFIKSTSKRQKRNKLNLFEGK</sequence>
<evidence type="ECO:0000313" key="2">
    <source>
        <dbReference type="Proteomes" id="UP001231649"/>
    </source>
</evidence>
<name>A0ACC2PZ36_9NEOP</name>
<evidence type="ECO:0000313" key="1">
    <source>
        <dbReference type="EMBL" id="KAJ8704360.1"/>
    </source>
</evidence>
<proteinExistence type="predicted"/>
<reference evidence="1" key="1">
    <citation type="submission" date="2023-03" db="EMBL/GenBank/DDBJ databases">
        <title>Chromosome-level genomes of two armyworms, Mythimna separata and Mythimna loreyi, provide insights into the biosynthesis and reception of sex pheromones.</title>
        <authorList>
            <person name="Zhao H."/>
        </authorList>
    </citation>
    <scope>NUCLEOTIDE SEQUENCE</scope>
    <source>
        <strain evidence="1">BeijingLab</strain>
    </source>
</reference>
<organism evidence="1 2">
    <name type="scientific">Mythimna loreyi</name>
    <dbReference type="NCBI Taxonomy" id="667449"/>
    <lineage>
        <taxon>Eukaryota</taxon>
        <taxon>Metazoa</taxon>
        <taxon>Ecdysozoa</taxon>
        <taxon>Arthropoda</taxon>
        <taxon>Hexapoda</taxon>
        <taxon>Insecta</taxon>
        <taxon>Pterygota</taxon>
        <taxon>Neoptera</taxon>
        <taxon>Endopterygota</taxon>
        <taxon>Lepidoptera</taxon>
        <taxon>Glossata</taxon>
        <taxon>Ditrysia</taxon>
        <taxon>Noctuoidea</taxon>
        <taxon>Noctuidae</taxon>
        <taxon>Noctuinae</taxon>
        <taxon>Hadenini</taxon>
        <taxon>Mythimna</taxon>
    </lineage>
</organism>
<dbReference type="EMBL" id="CM056808">
    <property type="protein sequence ID" value="KAJ8704360.1"/>
    <property type="molecule type" value="Genomic_DNA"/>
</dbReference>
<keyword evidence="2" id="KW-1185">Reference proteome</keyword>